<name>A0ABN5AZ01_9SPHN</name>
<evidence type="ECO:0000313" key="5">
    <source>
        <dbReference type="Proteomes" id="UP000258016"/>
    </source>
</evidence>
<proteinExistence type="predicted"/>
<gene>
    <name evidence="4" type="ORF">B5J99_00055</name>
</gene>
<dbReference type="Gene3D" id="3.40.50.300">
    <property type="entry name" value="P-loop containing nucleotide triphosphate hydrolases"/>
    <property type="match status" value="1"/>
</dbReference>
<organism evidence="4 5">
    <name type="scientific">Blastomonas fulva</name>
    <dbReference type="NCBI Taxonomy" id="1550728"/>
    <lineage>
        <taxon>Bacteria</taxon>
        <taxon>Pseudomonadati</taxon>
        <taxon>Pseudomonadota</taxon>
        <taxon>Alphaproteobacteria</taxon>
        <taxon>Sphingomonadales</taxon>
        <taxon>Sphingomonadaceae</taxon>
        <taxon>Blastomonas</taxon>
    </lineage>
</organism>
<dbReference type="RefSeq" id="WP_117351068.1">
    <property type="nucleotide sequence ID" value="NZ_CP020083.1"/>
</dbReference>
<evidence type="ECO:0000256" key="3">
    <source>
        <dbReference type="SAM" id="MobiDB-lite"/>
    </source>
</evidence>
<evidence type="ECO:0000256" key="2">
    <source>
        <dbReference type="ARBA" id="ARBA00022840"/>
    </source>
</evidence>
<keyword evidence="5" id="KW-1185">Reference proteome</keyword>
<dbReference type="InterPro" id="IPR050445">
    <property type="entry name" value="Bact_polysacc_biosynth/exp"/>
</dbReference>
<accession>A0ABN5AZ01</accession>
<dbReference type="InterPro" id="IPR027417">
    <property type="entry name" value="P-loop_NTPase"/>
</dbReference>
<feature type="region of interest" description="Disordered" evidence="3">
    <location>
        <begin position="1"/>
        <end position="56"/>
    </location>
</feature>
<dbReference type="Proteomes" id="UP000258016">
    <property type="component" value="Chromosome"/>
</dbReference>
<dbReference type="GeneID" id="303483963"/>
<protein>
    <submittedName>
        <fullName evidence="4">Capsular biosynthesis protein</fullName>
    </submittedName>
</protein>
<dbReference type="InterPro" id="IPR005702">
    <property type="entry name" value="Wzc-like_C"/>
</dbReference>
<evidence type="ECO:0000313" key="4">
    <source>
        <dbReference type="EMBL" id="ASR50058.1"/>
    </source>
</evidence>
<feature type="compositionally biased region" description="Basic and acidic residues" evidence="3">
    <location>
        <begin position="22"/>
        <end position="31"/>
    </location>
</feature>
<dbReference type="CDD" id="cd05387">
    <property type="entry name" value="BY-kinase"/>
    <property type="match status" value="1"/>
</dbReference>
<keyword evidence="1" id="KW-0547">Nucleotide-binding</keyword>
<dbReference type="EMBL" id="CP020083">
    <property type="protein sequence ID" value="ASR50058.1"/>
    <property type="molecule type" value="Genomic_DNA"/>
</dbReference>
<evidence type="ECO:0000256" key="1">
    <source>
        <dbReference type="ARBA" id="ARBA00022741"/>
    </source>
</evidence>
<sequence>MTMHDPISSPDKSSGTPSLIERAADMYDFRKSLNQPAPQLPDAPADETPAPAAAPAPVAAPAPAAVSAAPAPAPVAAAAAVARPRMRPSLPVAAIDRDQMRERAFIVPDGPVTSISEEFRIVKRRLLASIQAEANAGLGAAAQRILICSAQPNEGKTYSAINLALSIATEQDHDVLLVDADFAKPSILSSLGIEGQRGLMDALADPSVAVEDCIIPTDIRGLSVLPAGRQTNTDSEYLASARTLEVLARLTDGHPGRIVIFDSPPLLAASPAATLAQHVGHALMVVRADVTSERALRDALGLISGCNQIQLLLNGVKFSPSGRSFGSYYGYGE</sequence>
<dbReference type="SUPFAM" id="SSF52540">
    <property type="entry name" value="P-loop containing nucleoside triphosphate hydrolases"/>
    <property type="match status" value="1"/>
</dbReference>
<dbReference type="PANTHER" id="PTHR32309:SF13">
    <property type="entry name" value="FERRIC ENTEROBACTIN TRANSPORT PROTEIN FEPE"/>
    <property type="match status" value="1"/>
</dbReference>
<dbReference type="PANTHER" id="PTHR32309">
    <property type="entry name" value="TYROSINE-PROTEIN KINASE"/>
    <property type="match status" value="1"/>
</dbReference>
<keyword evidence="2" id="KW-0067">ATP-binding</keyword>
<reference evidence="4 5" key="1">
    <citation type="submission" date="2017-03" db="EMBL/GenBank/DDBJ databases">
        <title>Complete genome sequence of Blastomonas fulva degrading microcsystin LR.</title>
        <authorList>
            <person name="Lee H.-g."/>
            <person name="Jin L."/>
            <person name="oh H.-M."/>
        </authorList>
    </citation>
    <scope>NUCLEOTIDE SEQUENCE [LARGE SCALE GENOMIC DNA]</scope>
    <source>
        <strain evidence="4 5">T2</strain>
    </source>
</reference>